<gene>
    <name evidence="7" type="ORF">OAUR00152_LOCUS4165</name>
</gene>
<dbReference type="PROSITE" id="PS00018">
    <property type="entry name" value="EF_HAND_1"/>
    <property type="match status" value="3"/>
</dbReference>
<comment type="similarity">
    <text evidence="5">Belongs to the adenylate kinase family.</text>
</comment>
<evidence type="ECO:0000313" key="7">
    <source>
        <dbReference type="EMBL" id="CAE2209969.1"/>
    </source>
</evidence>
<dbReference type="Pfam" id="PF13499">
    <property type="entry name" value="EF-hand_7"/>
    <property type="match status" value="2"/>
</dbReference>
<dbReference type="GO" id="GO:0005509">
    <property type="term" value="F:calcium ion binding"/>
    <property type="evidence" value="ECO:0007669"/>
    <property type="project" value="InterPro"/>
</dbReference>
<dbReference type="EMBL" id="HBKQ01006168">
    <property type="protein sequence ID" value="CAE2209969.1"/>
    <property type="molecule type" value="Transcribed_RNA"/>
</dbReference>
<dbReference type="GO" id="GO:0006139">
    <property type="term" value="P:nucleobase-containing compound metabolic process"/>
    <property type="evidence" value="ECO:0007669"/>
    <property type="project" value="InterPro"/>
</dbReference>
<evidence type="ECO:0000256" key="5">
    <source>
        <dbReference type="RuleBase" id="RU003330"/>
    </source>
</evidence>
<dbReference type="PROSITE" id="PS50222">
    <property type="entry name" value="EF_HAND_2"/>
    <property type="match status" value="3"/>
</dbReference>
<feature type="domain" description="EF-hand" evidence="6">
    <location>
        <begin position="190"/>
        <end position="225"/>
    </location>
</feature>
<evidence type="ECO:0000256" key="1">
    <source>
        <dbReference type="ARBA" id="ARBA00022679"/>
    </source>
</evidence>
<dbReference type="Pfam" id="PF00406">
    <property type="entry name" value="ADK"/>
    <property type="match status" value="1"/>
</dbReference>
<dbReference type="AlphaFoldDB" id="A0A7S4HV10"/>
<dbReference type="SUPFAM" id="SSF52540">
    <property type="entry name" value="P-loop containing nucleoside triphosphate hydrolases"/>
    <property type="match status" value="1"/>
</dbReference>
<dbReference type="CDD" id="cd00051">
    <property type="entry name" value="EFh"/>
    <property type="match status" value="1"/>
</dbReference>
<evidence type="ECO:0000256" key="2">
    <source>
        <dbReference type="ARBA" id="ARBA00022741"/>
    </source>
</evidence>
<keyword evidence="4" id="KW-0106">Calcium</keyword>
<dbReference type="InterPro" id="IPR027417">
    <property type="entry name" value="P-loop_NTPase"/>
</dbReference>
<dbReference type="InterPro" id="IPR011992">
    <property type="entry name" value="EF-hand-dom_pair"/>
</dbReference>
<dbReference type="PANTHER" id="PTHR23359">
    <property type="entry name" value="NUCLEOTIDE KINASE"/>
    <property type="match status" value="1"/>
</dbReference>
<dbReference type="Gene3D" id="3.40.50.300">
    <property type="entry name" value="P-loop containing nucleotide triphosphate hydrolases"/>
    <property type="match status" value="1"/>
</dbReference>
<dbReference type="Gene3D" id="1.10.238.10">
    <property type="entry name" value="EF-hand"/>
    <property type="match status" value="2"/>
</dbReference>
<keyword evidence="3 5" id="KW-0418">Kinase</keyword>
<evidence type="ECO:0000256" key="4">
    <source>
        <dbReference type="ARBA" id="ARBA00022837"/>
    </source>
</evidence>
<sequence>MRALPWHLTAWADHLDRIPAGAGRQYHCIRPHLLRQRTNFLQARAVGTLGVEFLRTRMFRGVKTLVYSSRCFAGLGQRLLRKGQAASGRLLSSPAASVSDDSIQLEVIRDMFHSYARTDPSKAEPFLSIEDLRDMLLSIGDHPSDERLRHIIDAIDKDASGTVELNEFMEGYHTVLGGEHDAGDNSPDTILMDDVLRTFRNIDRNGDGVLDMEELANLLTATGGHIGNREAREILELADTDKNGVIDLSEFIAFFANEATRRPYSWRLRSGFRAAFVVGGPKSGTKSLCERLVQSAEILSCDVGEILKEEVETGSPLGKKIATTLANDWLVPSSTSMALLRKKLSRLPGSFVAIRGFPRYKRNCRDFEKICGVPEFSVYIDTPEEIIIERLLEEKPDQLAIDIQEAEAHANAFLIMVEPMLEHLEKSGVTVHRLDGCGSSDDIWEELLSLEPLVRNRCDAGILSCFSAL</sequence>
<dbReference type="SMART" id="SM00054">
    <property type="entry name" value="EFh"/>
    <property type="match status" value="3"/>
</dbReference>
<dbReference type="InterPro" id="IPR018247">
    <property type="entry name" value="EF_Hand_1_Ca_BS"/>
</dbReference>
<keyword evidence="2" id="KW-0547">Nucleotide-binding</keyword>
<reference evidence="7" key="1">
    <citation type="submission" date="2021-01" db="EMBL/GenBank/DDBJ databases">
        <authorList>
            <person name="Corre E."/>
            <person name="Pelletier E."/>
            <person name="Niang G."/>
            <person name="Scheremetjew M."/>
            <person name="Finn R."/>
            <person name="Kale V."/>
            <person name="Holt S."/>
            <person name="Cochrane G."/>
            <person name="Meng A."/>
            <person name="Brown T."/>
            <person name="Cohen L."/>
        </authorList>
    </citation>
    <scope>NUCLEOTIDE SEQUENCE</scope>
    <source>
        <strain evidence="7">Isolate 1302-5</strain>
    </source>
</reference>
<evidence type="ECO:0000259" key="6">
    <source>
        <dbReference type="PROSITE" id="PS50222"/>
    </source>
</evidence>
<organism evidence="7">
    <name type="scientific">Odontella aurita</name>
    <dbReference type="NCBI Taxonomy" id="265563"/>
    <lineage>
        <taxon>Eukaryota</taxon>
        <taxon>Sar</taxon>
        <taxon>Stramenopiles</taxon>
        <taxon>Ochrophyta</taxon>
        <taxon>Bacillariophyta</taxon>
        <taxon>Mediophyceae</taxon>
        <taxon>Biddulphiophycidae</taxon>
        <taxon>Eupodiscales</taxon>
        <taxon>Odontellaceae</taxon>
        <taxon>Odontella</taxon>
    </lineage>
</organism>
<keyword evidence="1 5" id="KW-0808">Transferase</keyword>
<evidence type="ECO:0000256" key="3">
    <source>
        <dbReference type="ARBA" id="ARBA00022777"/>
    </source>
</evidence>
<dbReference type="PRINTS" id="PR00094">
    <property type="entry name" value="ADENYLTKNASE"/>
</dbReference>
<name>A0A7S4HV10_9STRA</name>
<dbReference type="GO" id="GO:0019205">
    <property type="term" value="F:nucleobase-containing compound kinase activity"/>
    <property type="evidence" value="ECO:0007669"/>
    <property type="project" value="InterPro"/>
</dbReference>
<feature type="domain" description="EF-hand" evidence="6">
    <location>
        <begin position="226"/>
        <end position="261"/>
    </location>
</feature>
<proteinExistence type="inferred from homology"/>
<feature type="domain" description="EF-hand" evidence="6">
    <location>
        <begin position="143"/>
        <end position="178"/>
    </location>
</feature>
<accession>A0A7S4HV10</accession>
<dbReference type="InterPro" id="IPR000850">
    <property type="entry name" value="Adenylat/UMP-CMP_kin"/>
</dbReference>
<protein>
    <recommendedName>
        <fullName evidence="6">EF-hand domain-containing protein</fullName>
    </recommendedName>
</protein>
<dbReference type="SUPFAM" id="SSF47473">
    <property type="entry name" value="EF-hand"/>
    <property type="match status" value="1"/>
</dbReference>
<dbReference type="InterPro" id="IPR002048">
    <property type="entry name" value="EF_hand_dom"/>
</dbReference>
<dbReference type="GO" id="GO:0005524">
    <property type="term" value="F:ATP binding"/>
    <property type="evidence" value="ECO:0007669"/>
    <property type="project" value="InterPro"/>
</dbReference>